<evidence type="ECO:0000313" key="4">
    <source>
        <dbReference type="Proteomes" id="UP000621386"/>
    </source>
</evidence>
<gene>
    <name evidence="3" type="ORF">JK361_12105</name>
</gene>
<evidence type="ECO:0000256" key="1">
    <source>
        <dbReference type="PROSITE-ProRule" id="PRU00339"/>
    </source>
</evidence>
<sequence length="485" mass="52216">MDNRLSVPGASPVPEPPRRSRRVLRRVLVAALAGGVVAGAVLALLPGEHPVGGPPAPGPRAQARTQALTTVTYGVPAALPGLTGLIGRQEARVRAQPRDARAWAVLGSAYVERGRRAGDAADYPRAERALRTSLEVRGTRNSEALGGLAALALARRDFPAAKRYGEQALKAAPKQWSAYPPLIDAYTGLGDYKNARSTLDKLLGLRTDAAARPAVMARAAAVYRDRGWREDAVAQLTDAAAAARTPAAQAAWLAGVGQLAWERGDLPDALRHFEAALRLDPDQRVAPAGRARTLAAMGRTSEALAVYRAAVKERPRPEDLLELGELYESLGRTELAEEQYARLRTAVRGSVAGGVDEELLIGRFEADHGDAWEAVDRLREEWRRQPGIEVADALGWALHRSGEDQEALTYATVATDKAKGGGVRSALYAFHLGVIEGELERYGPARRHLQEALRINPYFSPLRVPVAREALQELGDVPNEPPPSE</sequence>
<dbReference type="InterPro" id="IPR019734">
    <property type="entry name" value="TPR_rpt"/>
</dbReference>
<dbReference type="Gene3D" id="1.25.40.10">
    <property type="entry name" value="Tetratricopeptide repeat domain"/>
    <property type="match status" value="2"/>
</dbReference>
<organism evidence="3 4">
    <name type="scientific">Streptomyces musisoli</name>
    <dbReference type="NCBI Taxonomy" id="2802280"/>
    <lineage>
        <taxon>Bacteria</taxon>
        <taxon>Bacillati</taxon>
        <taxon>Actinomycetota</taxon>
        <taxon>Actinomycetes</taxon>
        <taxon>Kitasatosporales</taxon>
        <taxon>Streptomycetaceae</taxon>
        <taxon>Streptomyces</taxon>
    </lineage>
</organism>
<keyword evidence="4" id="KW-1185">Reference proteome</keyword>
<dbReference type="SUPFAM" id="SSF48452">
    <property type="entry name" value="TPR-like"/>
    <property type="match status" value="2"/>
</dbReference>
<dbReference type="InterPro" id="IPR011990">
    <property type="entry name" value="TPR-like_helical_dom_sf"/>
</dbReference>
<feature type="transmembrane region" description="Helical" evidence="2">
    <location>
        <begin position="27"/>
        <end position="45"/>
    </location>
</feature>
<dbReference type="Proteomes" id="UP000621386">
    <property type="component" value="Unassembled WGS sequence"/>
</dbReference>
<dbReference type="EMBL" id="JAERRH010000003">
    <property type="protein sequence ID" value="MBL1105323.1"/>
    <property type="molecule type" value="Genomic_DNA"/>
</dbReference>
<evidence type="ECO:0000313" key="3">
    <source>
        <dbReference type="EMBL" id="MBL1105323.1"/>
    </source>
</evidence>
<keyword evidence="2" id="KW-0812">Transmembrane</keyword>
<dbReference type="PANTHER" id="PTHR12558:SF13">
    <property type="entry name" value="CELL DIVISION CYCLE PROTEIN 27 HOMOLOG"/>
    <property type="match status" value="1"/>
</dbReference>
<feature type="repeat" description="TPR" evidence="1">
    <location>
        <begin position="250"/>
        <end position="283"/>
    </location>
</feature>
<reference evidence="3 4" key="1">
    <citation type="submission" date="2021-01" db="EMBL/GenBank/DDBJ databases">
        <title>WGS of actinomycetes isolated from Thailand.</title>
        <authorList>
            <person name="Thawai C."/>
        </authorList>
    </citation>
    <scope>NUCLEOTIDE SEQUENCE [LARGE SCALE GENOMIC DNA]</scope>
    <source>
        <strain evidence="3 4">CH5-8</strain>
    </source>
</reference>
<dbReference type="RefSeq" id="WP_201815811.1">
    <property type="nucleotide sequence ID" value="NZ_JAERRH010000003.1"/>
</dbReference>
<dbReference type="Pfam" id="PF13432">
    <property type="entry name" value="TPR_16"/>
    <property type="match status" value="1"/>
</dbReference>
<dbReference type="SMART" id="SM00028">
    <property type="entry name" value="TPR"/>
    <property type="match status" value="4"/>
</dbReference>
<keyword evidence="2" id="KW-1133">Transmembrane helix</keyword>
<dbReference type="PROSITE" id="PS50005">
    <property type="entry name" value="TPR"/>
    <property type="match status" value="1"/>
</dbReference>
<keyword evidence="2" id="KW-0472">Membrane</keyword>
<dbReference type="Pfam" id="PF14559">
    <property type="entry name" value="TPR_19"/>
    <property type="match status" value="1"/>
</dbReference>
<proteinExistence type="predicted"/>
<evidence type="ECO:0000256" key="2">
    <source>
        <dbReference type="SAM" id="Phobius"/>
    </source>
</evidence>
<name>A0ABS1NZ18_9ACTN</name>
<dbReference type="PANTHER" id="PTHR12558">
    <property type="entry name" value="CELL DIVISION CYCLE 16,23,27"/>
    <property type="match status" value="1"/>
</dbReference>
<comment type="caution">
    <text evidence="3">The sequence shown here is derived from an EMBL/GenBank/DDBJ whole genome shotgun (WGS) entry which is preliminary data.</text>
</comment>
<keyword evidence="1" id="KW-0802">TPR repeat</keyword>
<protein>
    <submittedName>
        <fullName evidence="3">Tetratricopeptide repeat protein</fullName>
    </submittedName>
</protein>
<accession>A0ABS1NZ18</accession>